<feature type="transmembrane region" description="Helical" evidence="5">
    <location>
        <begin position="288"/>
        <end position="314"/>
    </location>
</feature>
<keyword evidence="5" id="KW-0812">Transmembrane</keyword>
<dbReference type="PANTHER" id="PTHR10903">
    <property type="entry name" value="GTPASE, IMAP FAMILY MEMBER-RELATED"/>
    <property type="match status" value="1"/>
</dbReference>
<evidence type="ECO:0000259" key="6">
    <source>
        <dbReference type="PROSITE" id="PS51720"/>
    </source>
</evidence>
<keyword evidence="8" id="KW-1185">Reference proteome</keyword>
<dbReference type="InterPro" id="IPR027417">
    <property type="entry name" value="P-loop_NTPase"/>
</dbReference>
<protein>
    <recommendedName>
        <fullName evidence="6">AIG1-type G domain-containing protein</fullName>
    </recommendedName>
</protein>
<feature type="domain" description="AIG1-type G" evidence="6">
    <location>
        <begin position="6"/>
        <end position="204"/>
    </location>
</feature>
<keyword evidence="2" id="KW-0547">Nucleotide-binding</keyword>
<evidence type="ECO:0000313" key="8">
    <source>
        <dbReference type="Proteomes" id="UP001346869"/>
    </source>
</evidence>
<evidence type="ECO:0000256" key="1">
    <source>
        <dbReference type="ARBA" id="ARBA00008535"/>
    </source>
</evidence>
<dbReference type="EMBL" id="JAUZQC010000017">
    <property type="protein sequence ID" value="KAK5856758.1"/>
    <property type="molecule type" value="Genomic_DNA"/>
</dbReference>
<evidence type="ECO:0000256" key="4">
    <source>
        <dbReference type="SAM" id="Coils"/>
    </source>
</evidence>
<dbReference type="Pfam" id="PF04548">
    <property type="entry name" value="AIG1"/>
    <property type="match status" value="1"/>
</dbReference>
<dbReference type="AlphaFoldDB" id="A0AAN7X5Q4"/>
<dbReference type="InterPro" id="IPR006703">
    <property type="entry name" value="G_AIG1"/>
</dbReference>
<dbReference type="Proteomes" id="UP001346869">
    <property type="component" value="Unassembled WGS sequence"/>
</dbReference>
<reference evidence="7 8" key="1">
    <citation type="journal article" date="2023" name="Genes (Basel)">
        <title>Chromosome-Level Genome Assembly and Circadian Gene Repertoire of the Patagonia Blennie Eleginops maclovinus-The Closest Ancestral Proxy of Antarctic Cryonotothenioids.</title>
        <authorList>
            <person name="Cheng C.C."/>
            <person name="Rivera-Colon A.G."/>
            <person name="Minhas B.F."/>
            <person name="Wilson L."/>
            <person name="Rayamajhi N."/>
            <person name="Vargas-Chacoff L."/>
            <person name="Catchen J.M."/>
        </authorList>
    </citation>
    <scope>NUCLEOTIDE SEQUENCE [LARGE SCALE GENOMIC DNA]</scope>
    <source>
        <strain evidence="7">JMC-PN-2008</strain>
    </source>
</reference>
<dbReference type="PANTHER" id="PTHR10903:SF167">
    <property type="entry name" value="GTPASE IMAP FAMILY MEMBER 6-RELATED"/>
    <property type="match status" value="1"/>
</dbReference>
<dbReference type="Gene3D" id="3.40.50.300">
    <property type="entry name" value="P-loop containing nucleotide triphosphate hydrolases"/>
    <property type="match status" value="1"/>
</dbReference>
<keyword evidence="4" id="KW-0175">Coiled coil</keyword>
<evidence type="ECO:0000256" key="2">
    <source>
        <dbReference type="ARBA" id="ARBA00022741"/>
    </source>
</evidence>
<keyword evidence="5" id="KW-0472">Membrane</keyword>
<evidence type="ECO:0000256" key="5">
    <source>
        <dbReference type="SAM" id="Phobius"/>
    </source>
</evidence>
<keyword evidence="3" id="KW-0342">GTP-binding</keyword>
<proteinExistence type="inferred from homology"/>
<sequence length="326" mass="36019">MSTSAAEVLRLVLLGREGAGKRTAVCSILGLQDSEQGTEPPVILESSKHRGEAAGRQVELVSSGLWFGSGCDPDERRRHISSFISRSSPGPHAFLLCIPLNQPSDGEAAALQVLEKLLGSSAIRTRTILLFTHTEELDQDETLEGFLVTWRKDLLELVEKCGERYHTLERGLKAVEELMEKVEQVASSDSGEKHFSCDLYREAEEKVRRMQEEMVQQRKGDEEITEEDMLEVRDEAERSAGDLDVEVDHLFPSDGCGVSTAPPCFLWRLWEKLSGWARWLPTVVRREALLGALVGLFVGGPVGGMMGATVGSVATEVGKRRTQKTK</sequence>
<dbReference type="PROSITE" id="PS51720">
    <property type="entry name" value="G_AIG1"/>
    <property type="match status" value="1"/>
</dbReference>
<dbReference type="SUPFAM" id="SSF52540">
    <property type="entry name" value="P-loop containing nucleoside triphosphate hydrolases"/>
    <property type="match status" value="1"/>
</dbReference>
<comment type="similarity">
    <text evidence="1">Belongs to the TRAFAC class TrmE-Era-EngA-EngB-Septin-like GTPase superfamily. AIG1/Toc34/Toc159-like paraseptin GTPase family. IAN subfamily.</text>
</comment>
<accession>A0AAN7X5Q4</accession>
<evidence type="ECO:0000256" key="3">
    <source>
        <dbReference type="ARBA" id="ARBA00023134"/>
    </source>
</evidence>
<organism evidence="7 8">
    <name type="scientific">Eleginops maclovinus</name>
    <name type="common">Patagonian blennie</name>
    <name type="synonym">Eleginus maclovinus</name>
    <dbReference type="NCBI Taxonomy" id="56733"/>
    <lineage>
        <taxon>Eukaryota</taxon>
        <taxon>Metazoa</taxon>
        <taxon>Chordata</taxon>
        <taxon>Craniata</taxon>
        <taxon>Vertebrata</taxon>
        <taxon>Euteleostomi</taxon>
        <taxon>Actinopterygii</taxon>
        <taxon>Neopterygii</taxon>
        <taxon>Teleostei</taxon>
        <taxon>Neoteleostei</taxon>
        <taxon>Acanthomorphata</taxon>
        <taxon>Eupercaria</taxon>
        <taxon>Perciformes</taxon>
        <taxon>Notothenioidei</taxon>
        <taxon>Eleginopidae</taxon>
        <taxon>Eleginops</taxon>
    </lineage>
</organism>
<dbReference type="GO" id="GO:0005525">
    <property type="term" value="F:GTP binding"/>
    <property type="evidence" value="ECO:0007669"/>
    <property type="project" value="UniProtKB-KW"/>
</dbReference>
<gene>
    <name evidence="7" type="ORF">PBY51_008331</name>
</gene>
<reference evidence="7 8" key="2">
    <citation type="journal article" date="2023" name="Mol. Biol. Evol.">
        <title>Genomics of Secondarily Temperate Adaptation in the Only Non-Antarctic Icefish.</title>
        <authorList>
            <person name="Rivera-Colon A.G."/>
            <person name="Rayamajhi N."/>
            <person name="Minhas B.F."/>
            <person name="Madrigal G."/>
            <person name="Bilyk K.T."/>
            <person name="Yoon V."/>
            <person name="Hune M."/>
            <person name="Gregory S."/>
            <person name="Cheng C.H.C."/>
            <person name="Catchen J.M."/>
        </authorList>
    </citation>
    <scope>NUCLEOTIDE SEQUENCE [LARGE SCALE GENOMIC DNA]</scope>
    <source>
        <strain evidence="7">JMC-PN-2008</strain>
    </source>
</reference>
<name>A0AAN7X5Q4_ELEMC</name>
<feature type="coiled-coil region" evidence="4">
    <location>
        <begin position="165"/>
        <end position="220"/>
    </location>
</feature>
<keyword evidence="5" id="KW-1133">Transmembrane helix</keyword>
<evidence type="ECO:0000313" key="7">
    <source>
        <dbReference type="EMBL" id="KAK5856758.1"/>
    </source>
</evidence>
<dbReference type="InterPro" id="IPR045058">
    <property type="entry name" value="GIMA/IAN/Toc"/>
</dbReference>
<comment type="caution">
    <text evidence="7">The sequence shown here is derived from an EMBL/GenBank/DDBJ whole genome shotgun (WGS) entry which is preliminary data.</text>
</comment>